<organism evidence="1 2">
    <name type="scientific">Phyllobacterium zundukense</name>
    <dbReference type="NCBI Taxonomy" id="1867719"/>
    <lineage>
        <taxon>Bacteria</taxon>
        <taxon>Pseudomonadati</taxon>
        <taxon>Pseudomonadota</taxon>
        <taxon>Alphaproteobacteria</taxon>
        <taxon>Hyphomicrobiales</taxon>
        <taxon>Phyllobacteriaceae</taxon>
        <taxon>Phyllobacterium</taxon>
    </lineage>
</organism>
<proteinExistence type="predicted"/>
<dbReference type="EMBL" id="CP104972">
    <property type="protein sequence ID" value="UXN58948.1"/>
    <property type="molecule type" value="Genomic_DNA"/>
</dbReference>
<dbReference type="Proteomes" id="UP001061991">
    <property type="component" value="Plasmid p_unnamed1"/>
</dbReference>
<reference evidence="1" key="1">
    <citation type="submission" date="2022-09" db="EMBL/GenBank/DDBJ databases">
        <title>Interaction between co-microsymbionts with complementary sets of symbiotic genes in legume-rhizobium systems.</title>
        <authorList>
            <person name="Safronova V."/>
            <person name="Sazanova A."/>
            <person name="Afonin A."/>
            <person name="Chirak E."/>
        </authorList>
    </citation>
    <scope>NUCLEOTIDE SEQUENCE</scope>
    <source>
        <strain evidence="1">A18/3m</strain>
    </source>
</reference>
<accession>A0ACD4CZH4</accession>
<evidence type="ECO:0000313" key="2">
    <source>
        <dbReference type="Proteomes" id="UP001061991"/>
    </source>
</evidence>
<sequence length="394" mass="43833">MSTDKYAVILVRGDIDRFKHNVLFAGELTAAFNRKQWRALTLDYILDSKAVFAALRDPLCSFFVTFNGFGTELEMPTIEPGRLAPAFEAFGKPVLDIMHDCPVHESMLHQLKSTYAARKLFITDYAYARMASDIGVKNVVFVPSITFPTAKRTFKSPTVKNIRILFAAGFSAPSYSRDRFDISTTKGRIYRDILDLITAKCGDNWALDPLTEVLNALADLDIFFAGSNPDHRFLLTTIIDYTKFDRRDKILSAIRDLPVTLVTDREINPAKLGSDMTVLPDRSATEILQLMANSSIVLSPTTHMAGFHERPLSAFTVGSAVVSAPCGPLQASFSHGKDILFFSDPTELRHSLQTLLSDNDYCNSIGQAGKLKASNLFSPDRLIETMLNSIRNLQ</sequence>
<gene>
    <name evidence="1" type="ORF">N8E88_08585</name>
</gene>
<keyword evidence="1" id="KW-0614">Plasmid</keyword>
<keyword evidence="2" id="KW-1185">Reference proteome</keyword>
<name>A0ACD4CZH4_9HYPH</name>
<evidence type="ECO:0000313" key="1">
    <source>
        <dbReference type="EMBL" id="UXN58948.1"/>
    </source>
</evidence>
<geneLocation type="plasmid" evidence="1 2">
    <name>p_unnamed1</name>
</geneLocation>
<protein>
    <submittedName>
        <fullName evidence="1">Glycosyltransferase</fullName>
    </submittedName>
</protein>